<dbReference type="RefSeq" id="WP_249317336.1">
    <property type="nucleotide sequence ID" value="NZ_JACRSR010000005.1"/>
</dbReference>
<dbReference type="AlphaFoldDB" id="A0A926HRE1"/>
<dbReference type="InterPro" id="IPR000683">
    <property type="entry name" value="Gfo/Idh/MocA-like_OxRdtase_N"/>
</dbReference>
<sequence length="362" mass="39780">MEKVRVGLVGVGGIANGKHMPALSKLPNVEIVAFCDLIEERAQKGAKEYGAPGAEVYTDYRKMLERKDIDVVHVLTPNCSHAEISIAAMEAGKDVMCEKPMAINYEQACQMLEAKKRTGRKLTIGYQNRFRQDSLYMKTLCENNELGDIYYARAHAVRRRGVPTWGVFIDEEKQGGGPLIDIGTHALDLSMWMMDNYEPELVVGSVYHKLSSRKNAANKFGSWDPAKFTVEDSAFGFIKFKNGATVNLEASWALNAMNIGEAMTTLCGTEGGVHMDADYSGLHINGEAHGKLYTKDIELDMGGVAFYEGGSETNPAVLEAQAWYSHVTNNTPLTTLPEQAAKVTQVLEAIYESAKTGEAVHL</sequence>
<evidence type="ECO:0000256" key="1">
    <source>
        <dbReference type="ARBA" id="ARBA00010928"/>
    </source>
</evidence>
<proteinExistence type="inferred from homology"/>
<comment type="caution">
    <text evidence="4">The sequence shown here is derived from an EMBL/GenBank/DDBJ whole genome shotgun (WGS) entry which is preliminary data.</text>
</comment>
<dbReference type="GO" id="GO:0000166">
    <property type="term" value="F:nucleotide binding"/>
    <property type="evidence" value="ECO:0007669"/>
    <property type="project" value="InterPro"/>
</dbReference>
<dbReference type="Pfam" id="PF01408">
    <property type="entry name" value="GFO_IDH_MocA"/>
    <property type="match status" value="1"/>
</dbReference>
<feature type="domain" description="Gfo/Idh/MocA-like oxidoreductase N-terminal" evidence="2">
    <location>
        <begin position="4"/>
        <end position="126"/>
    </location>
</feature>
<dbReference type="Gene3D" id="3.30.360.10">
    <property type="entry name" value="Dihydrodipicolinate Reductase, domain 2"/>
    <property type="match status" value="1"/>
</dbReference>
<evidence type="ECO:0000313" key="4">
    <source>
        <dbReference type="EMBL" id="MBC8532221.1"/>
    </source>
</evidence>
<dbReference type="SUPFAM" id="SSF55347">
    <property type="entry name" value="Glyceraldehyde-3-phosphate dehydrogenase-like, C-terminal domain"/>
    <property type="match status" value="1"/>
</dbReference>
<organism evidence="4 5">
    <name type="scientific">Gehongia tenuis</name>
    <dbReference type="NCBI Taxonomy" id="2763655"/>
    <lineage>
        <taxon>Bacteria</taxon>
        <taxon>Bacillati</taxon>
        <taxon>Bacillota</taxon>
        <taxon>Clostridia</taxon>
        <taxon>Christensenellales</taxon>
        <taxon>Christensenellaceae</taxon>
        <taxon>Gehongia</taxon>
    </lineage>
</organism>
<dbReference type="EMBL" id="JACRSR010000005">
    <property type="protein sequence ID" value="MBC8532221.1"/>
    <property type="molecule type" value="Genomic_DNA"/>
</dbReference>
<dbReference type="SUPFAM" id="SSF51735">
    <property type="entry name" value="NAD(P)-binding Rossmann-fold domains"/>
    <property type="match status" value="1"/>
</dbReference>
<dbReference type="PANTHER" id="PTHR43249">
    <property type="entry name" value="UDP-N-ACETYL-2-AMINO-2-DEOXY-D-GLUCURONATE OXIDASE"/>
    <property type="match status" value="1"/>
</dbReference>
<dbReference type="InterPro" id="IPR004104">
    <property type="entry name" value="Gfo/Idh/MocA-like_OxRdtase_C"/>
</dbReference>
<feature type="domain" description="Gfo/Idh/MocA-like oxidoreductase C-terminal" evidence="3">
    <location>
        <begin position="138"/>
        <end position="361"/>
    </location>
</feature>
<evidence type="ECO:0000259" key="2">
    <source>
        <dbReference type="Pfam" id="PF01408"/>
    </source>
</evidence>
<dbReference type="Gene3D" id="3.40.50.720">
    <property type="entry name" value="NAD(P)-binding Rossmann-like Domain"/>
    <property type="match status" value="1"/>
</dbReference>
<dbReference type="PANTHER" id="PTHR43249:SF1">
    <property type="entry name" value="D-GLUCOSIDE 3-DEHYDROGENASE"/>
    <property type="match status" value="1"/>
</dbReference>
<dbReference type="InterPro" id="IPR036291">
    <property type="entry name" value="NAD(P)-bd_dom_sf"/>
</dbReference>
<accession>A0A926HRE1</accession>
<gene>
    <name evidence="4" type="ORF">H8696_10230</name>
</gene>
<name>A0A926HRE1_9FIRM</name>
<dbReference type="Pfam" id="PF02894">
    <property type="entry name" value="GFO_IDH_MocA_C"/>
    <property type="match status" value="1"/>
</dbReference>
<evidence type="ECO:0000313" key="5">
    <source>
        <dbReference type="Proteomes" id="UP000623172"/>
    </source>
</evidence>
<comment type="similarity">
    <text evidence="1">Belongs to the Gfo/Idh/MocA family.</text>
</comment>
<dbReference type="Proteomes" id="UP000623172">
    <property type="component" value="Unassembled WGS sequence"/>
</dbReference>
<reference evidence="4" key="1">
    <citation type="submission" date="2020-08" db="EMBL/GenBank/DDBJ databases">
        <title>Genome public.</title>
        <authorList>
            <person name="Liu C."/>
            <person name="Sun Q."/>
        </authorList>
    </citation>
    <scope>NUCLEOTIDE SEQUENCE</scope>
    <source>
        <strain evidence="4">NSJ-53</strain>
    </source>
</reference>
<dbReference type="InterPro" id="IPR052515">
    <property type="entry name" value="Gfo/Idh/MocA_Oxidoreductase"/>
</dbReference>
<evidence type="ECO:0000259" key="3">
    <source>
        <dbReference type="Pfam" id="PF02894"/>
    </source>
</evidence>
<keyword evidence="5" id="KW-1185">Reference proteome</keyword>
<protein>
    <submittedName>
        <fullName evidence="4">Gfo/Idh/MocA family oxidoreductase</fullName>
    </submittedName>
</protein>